<evidence type="ECO:0000313" key="5">
    <source>
        <dbReference type="Proteomes" id="UP001302321"/>
    </source>
</evidence>
<keyword evidence="5" id="KW-1185">Reference proteome</keyword>
<protein>
    <submittedName>
        <fullName evidence="4">Alpha/Beta hydrolase protein</fullName>
    </submittedName>
</protein>
<dbReference type="InterPro" id="IPR013094">
    <property type="entry name" value="AB_hydrolase_3"/>
</dbReference>
<dbReference type="PANTHER" id="PTHR48081">
    <property type="entry name" value="AB HYDROLASE SUPERFAMILY PROTEIN C4A8.06C"/>
    <property type="match status" value="1"/>
</dbReference>
<feature type="domain" description="Alpha/beta hydrolase fold-3" evidence="3">
    <location>
        <begin position="181"/>
        <end position="357"/>
    </location>
</feature>
<dbReference type="PANTHER" id="PTHR48081:SF8">
    <property type="entry name" value="ALPHA_BETA HYDROLASE FOLD-3 DOMAIN-CONTAINING PROTEIN-RELATED"/>
    <property type="match status" value="1"/>
</dbReference>
<feature type="domain" description="Alpha/beta hydrolase fold-3" evidence="3">
    <location>
        <begin position="121"/>
        <end position="160"/>
    </location>
</feature>
<evidence type="ECO:0000256" key="2">
    <source>
        <dbReference type="SAM" id="MobiDB-lite"/>
    </source>
</evidence>
<dbReference type="AlphaFoldDB" id="A0AAN6VZ82"/>
<dbReference type="EMBL" id="MU866479">
    <property type="protein sequence ID" value="KAK4171973.1"/>
    <property type="molecule type" value="Genomic_DNA"/>
</dbReference>
<dbReference type="InterPro" id="IPR029058">
    <property type="entry name" value="AB_hydrolase_fold"/>
</dbReference>
<name>A0AAN6VZ82_9PEZI</name>
<dbReference type="GO" id="GO:0016787">
    <property type="term" value="F:hydrolase activity"/>
    <property type="evidence" value="ECO:0007669"/>
    <property type="project" value="UniProtKB-KW"/>
</dbReference>
<accession>A0AAN6VZ82</accession>
<dbReference type="SUPFAM" id="SSF53474">
    <property type="entry name" value="alpha/beta-Hydrolases"/>
    <property type="match status" value="1"/>
</dbReference>
<organism evidence="4 5">
    <name type="scientific">Triangularia setosa</name>
    <dbReference type="NCBI Taxonomy" id="2587417"/>
    <lineage>
        <taxon>Eukaryota</taxon>
        <taxon>Fungi</taxon>
        <taxon>Dikarya</taxon>
        <taxon>Ascomycota</taxon>
        <taxon>Pezizomycotina</taxon>
        <taxon>Sordariomycetes</taxon>
        <taxon>Sordariomycetidae</taxon>
        <taxon>Sordariales</taxon>
        <taxon>Podosporaceae</taxon>
        <taxon>Triangularia</taxon>
    </lineage>
</organism>
<dbReference type="Pfam" id="PF07859">
    <property type="entry name" value="Abhydrolase_3"/>
    <property type="match status" value="2"/>
</dbReference>
<dbReference type="InterPro" id="IPR050300">
    <property type="entry name" value="GDXG_lipolytic_enzyme"/>
</dbReference>
<comment type="caution">
    <text evidence="4">The sequence shown here is derived from an EMBL/GenBank/DDBJ whole genome shotgun (WGS) entry which is preliminary data.</text>
</comment>
<evidence type="ECO:0000256" key="1">
    <source>
        <dbReference type="ARBA" id="ARBA00022801"/>
    </source>
</evidence>
<proteinExistence type="predicted"/>
<sequence>MSNLDSTIAGHAVPKPGASQPTNDALDLIEDHILPKLDPEFLQYFTDVIAKQPPAHTIPIQEVRKTPEKYQPPCAIDSSKEQGVSDHVVSSQDGTSIPMRVYHPVGDERGIVRPGPHPVHLNFHGGGFVLGNLQTEAGLCLVMRKAGVVVVDVNYRHCPGDQPQHLVRAPMSTNNITVETTWGKCIQDAWAALNWVRDEHLSLNINPFSVSIGGVSAGGHISLVLQHMARDAGIPLKLCMPTVPPTTDCLSFEYYTQSPYASFHEFHRGPVLPWKRIKYFGNQCMPRDKLPEIRKMWPDWWLSPMRAPNWNGLCDTYIRTAEVDPLRDEGEAYAMRLVASGTMVTLKRYLGCPHTFMYLDVLSQKRQWDEDSIYALKVAHGLL</sequence>
<evidence type="ECO:0000313" key="4">
    <source>
        <dbReference type="EMBL" id="KAK4171973.1"/>
    </source>
</evidence>
<reference evidence="4" key="2">
    <citation type="submission" date="2023-05" db="EMBL/GenBank/DDBJ databases">
        <authorList>
            <consortium name="Lawrence Berkeley National Laboratory"/>
            <person name="Steindorff A."/>
            <person name="Hensen N."/>
            <person name="Bonometti L."/>
            <person name="Westerberg I."/>
            <person name="Brannstrom I.O."/>
            <person name="Guillou S."/>
            <person name="Cros-Aarteil S."/>
            <person name="Calhoun S."/>
            <person name="Haridas S."/>
            <person name="Kuo A."/>
            <person name="Mondo S."/>
            <person name="Pangilinan J."/>
            <person name="Riley R."/>
            <person name="Labutti K."/>
            <person name="Andreopoulos B."/>
            <person name="Lipzen A."/>
            <person name="Chen C."/>
            <person name="Yanf M."/>
            <person name="Daum C."/>
            <person name="Ng V."/>
            <person name="Clum A."/>
            <person name="Ohm R."/>
            <person name="Martin F."/>
            <person name="Silar P."/>
            <person name="Natvig D."/>
            <person name="Lalanne C."/>
            <person name="Gautier V."/>
            <person name="Ament-Velasquez S.L."/>
            <person name="Kruys A."/>
            <person name="Hutchinson M.I."/>
            <person name="Powell A.J."/>
            <person name="Barry K."/>
            <person name="Miller A.N."/>
            <person name="Grigoriev I.V."/>
            <person name="Debuchy R."/>
            <person name="Gladieux P."/>
            <person name="Thoren M.H."/>
            <person name="Johannesson H."/>
        </authorList>
    </citation>
    <scope>NUCLEOTIDE SEQUENCE</scope>
    <source>
        <strain evidence="4">CBS 892.96</strain>
    </source>
</reference>
<gene>
    <name evidence="4" type="ORF">QBC36DRAFT_198107</name>
</gene>
<feature type="region of interest" description="Disordered" evidence="2">
    <location>
        <begin position="1"/>
        <end position="23"/>
    </location>
</feature>
<keyword evidence="1 4" id="KW-0378">Hydrolase</keyword>
<evidence type="ECO:0000259" key="3">
    <source>
        <dbReference type="Pfam" id="PF07859"/>
    </source>
</evidence>
<dbReference type="Gene3D" id="3.40.50.1820">
    <property type="entry name" value="alpha/beta hydrolase"/>
    <property type="match status" value="1"/>
</dbReference>
<dbReference type="Proteomes" id="UP001302321">
    <property type="component" value="Unassembled WGS sequence"/>
</dbReference>
<reference evidence="4" key="1">
    <citation type="journal article" date="2023" name="Mol. Phylogenet. Evol.">
        <title>Genome-scale phylogeny and comparative genomics of the fungal order Sordariales.</title>
        <authorList>
            <person name="Hensen N."/>
            <person name="Bonometti L."/>
            <person name="Westerberg I."/>
            <person name="Brannstrom I.O."/>
            <person name="Guillou S."/>
            <person name="Cros-Aarteil S."/>
            <person name="Calhoun S."/>
            <person name="Haridas S."/>
            <person name="Kuo A."/>
            <person name="Mondo S."/>
            <person name="Pangilinan J."/>
            <person name="Riley R."/>
            <person name="LaButti K."/>
            <person name="Andreopoulos B."/>
            <person name="Lipzen A."/>
            <person name="Chen C."/>
            <person name="Yan M."/>
            <person name="Daum C."/>
            <person name="Ng V."/>
            <person name="Clum A."/>
            <person name="Steindorff A."/>
            <person name="Ohm R.A."/>
            <person name="Martin F."/>
            <person name="Silar P."/>
            <person name="Natvig D.O."/>
            <person name="Lalanne C."/>
            <person name="Gautier V."/>
            <person name="Ament-Velasquez S.L."/>
            <person name="Kruys A."/>
            <person name="Hutchinson M.I."/>
            <person name="Powell A.J."/>
            <person name="Barry K."/>
            <person name="Miller A.N."/>
            <person name="Grigoriev I.V."/>
            <person name="Debuchy R."/>
            <person name="Gladieux P."/>
            <person name="Hiltunen Thoren M."/>
            <person name="Johannesson H."/>
        </authorList>
    </citation>
    <scope>NUCLEOTIDE SEQUENCE</scope>
    <source>
        <strain evidence="4">CBS 892.96</strain>
    </source>
</reference>